<accession>X1VB16</accession>
<sequence length="127" mass="14614">PFIQPQTILPPAQVEDCTARDVQAFVKSDDTNLREYDVGFNCVEYALLLARNAHWKGIPARVISLRFEDDTPHMILAFLTGDKGWIFIEPRTDEQVYPNVGKIYGGKRITEMLVLRSQWIPFEEVCE</sequence>
<dbReference type="SUPFAM" id="SSF54001">
    <property type="entry name" value="Cysteine proteinases"/>
    <property type="match status" value="1"/>
</dbReference>
<proteinExistence type="predicted"/>
<evidence type="ECO:0008006" key="2">
    <source>
        <dbReference type="Google" id="ProtNLM"/>
    </source>
</evidence>
<gene>
    <name evidence="1" type="ORF">S12H4_41947</name>
</gene>
<organism evidence="1">
    <name type="scientific">marine sediment metagenome</name>
    <dbReference type="NCBI Taxonomy" id="412755"/>
    <lineage>
        <taxon>unclassified sequences</taxon>
        <taxon>metagenomes</taxon>
        <taxon>ecological metagenomes</taxon>
    </lineage>
</organism>
<name>X1VB16_9ZZZZ</name>
<evidence type="ECO:0000313" key="1">
    <source>
        <dbReference type="EMBL" id="GAJ10551.1"/>
    </source>
</evidence>
<dbReference type="EMBL" id="BARW01025619">
    <property type="protein sequence ID" value="GAJ10551.1"/>
    <property type="molecule type" value="Genomic_DNA"/>
</dbReference>
<feature type="non-terminal residue" evidence="1">
    <location>
        <position position="1"/>
    </location>
</feature>
<protein>
    <recommendedName>
        <fullName evidence="2">Transglutaminase-like domain-containing protein</fullName>
    </recommendedName>
</protein>
<dbReference type="AlphaFoldDB" id="X1VB16"/>
<reference evidence="1" key="1">
    <citation type="journal article" date="2014" name="Front. Microbiol.">
        <title>High frequency of phylogenetically diverse reductive dehalogenase-homologous genes in deep subseafloor sedimentary metagenomes.</title>
        <authorList>
            <person name="Kawai M."/>
            <person name="Futagami T."/>
            <person name="Toyoda A."/>
            <person name="Takaki Y."/>
            <person name="Nishi S."/>
            <person name="Hori S."/>
            <person name="Arai W."/>
            <person name="Tsubouchi T."/>
            <person name="Morono Y."/>
            <person name="Uchiyama I."/>
            <person name="Ito T."/>
            <person name="Fujiyama A."/>
            <person name="Inagaki F."/>
            <person name="Takami H."/>
        </authorList>
    </citation>
    <scope>NUCLEOTIDE SEQUENCE</scope>
    <source>
        <strain evidence="1">Expedition CK06-06</strain>
    </source>
</reference>
<comment type="caution">
    <text evidence="1">The sequence shown here is derived from an EMBL/GenBank/DDBJ whole genome shotgun (WGS) entry which is preliminary data.</text>
</comment>
<dbReference type="InterPro" id="IPR038765">
    <property type="entry name" value="Papain-like_cys_pep_sf"/>
</dbReference>